<dbReference type="EMBL" id="OVEO01000007">
    <property type="protein sequence ID" value="SPQ97271.1"/>
    <property type="molecule type" value="Genomic_DNA"/>
</dbReference>
<dbReference type="PROSITE" id="PS50868">
    <property type="entry name" value="POST_SET"/>
    <property type="match status" value="1"/>
</dbReference>
<dbReference type="Gene3D" id="2.170.270.10">
    <property type="entry name" value="SET domain"/>
    <property type="match status" value="1"/>
</dbReference>
<dbReference type="PROSITE" id="PS50280">
    <property type="entry name" value="SET"/>
    <property type="match status" value="1"/>
</dbReference>
<accession>A0A3P3YAV3</accession>
<keyword evidence="6" id="KW-0496">Mitochondrion</keyword>
<dbReference type="InterPro" id="IPR053201">
    <property type="entry name" value="Flavunoidine_N-MTase"/>
</dbReference>
<dbReference type="InterPro" id="IPR001214">
    <property type="entry name" value="SET_dom"/>
</dbReference>
<dbReference type="GO" id="GO:0032259">
    <property type="term" value="P:methylation"/>
    <property type="evidence" value="ECO:0007669"/>
    <property type="project" value="UniProtKB-KW"/>
</dbReference>
<dbReference type="GO" id="GO:0008168">
    <property type="term" value="F:methyltransferase activity"/>
    <property type="evidence" value="ECO:0007669"/>
    <property type="project" value="UniProtKB-KW"/>
</dbReference>
<dbReference type="PANTHER" id="PTHR12350">
    <property type="entry name" value="HISTONE-LYSINE N-METHYLTRANSFERASE-RELATED"/>
    <property type="match status" value="1"/>
</dbReference>
<geneLocation type="mitochondrion" evidence="6"/>
<organism evidence="6 7">
    <name type="scientific">Plasmodiophora brassicae</name>
    <name type="common">Clubroot disease agent</name>
    <dbReference type="NCBI Taxonomy" id="37360"/>
    <lineage>
        <taxon>Eukaryota</taxon>
        <taxon>Sar</taxon>
        <taxon>Rhizaria</taxon>
        <taxon>Endomyxa</taxon>
        <taxon>Phytomyxea</taxon>
        <taxon>Plasmodiophorida</taxon>
        <taxon>Plasmodiophoridae</taxon>
        <taxon>Plasmodiophora</taxon>
    </lineage>
</organism>
<keyword evidence="1" id="KW-0489">Methyltransferase</keyword>
<feature type="domain" description="Post-SET" evidence="5">
    <location>
        <begin position="125"/>
        <end position="141"/>
    </location>
</feature>
<dbReference type="InterPro" id="IPR046341">
    <property type="entry name" value="SET_dom_sf"/>
</dbReference>
<evidence type="ECO:0000313" key="6">
    <source>
        <dbReference type="EMBL" id="SPQ97271.1"/>
    </source>
</evidence>
<feature type="domain" description="SET" evidence="4">
    <location>
        <begin position="20"/>
        <end position="117"/>
    </location>
</feature>
<dbReference type="Pfam" id="PF00856">
    <property type="entry name" value="SET"/>
    <property type="match status" value="1"/>
</dbReference>
<dbReference type="Proteomes" id="UP000290189">
    <property type="component" value="Unassembled WGS sequence"/>
</dbReference>
<sequence>MSLFADAPAPSIVASDGVRPEPQLFTFRHDSSGKFVAAVAALKTGTTVFEEVGEVRSLPDKYTLQLDDGQHMLCAGPLIFCNHSCEPNCKAQVEYGLVRMVAIKQINAGDPITFDYNTTEWDMASPFDCICGASNCKKRVAGFKNLTPAQKADIDRALMSPFILEKATQPAKQA</sequence>
<keyword evidence="2" id="KW-0808">Transferase</keyword>
<evidence type="ECO:0000256" key="1">
    <source>
        <dbReference type="ARBA" id="ARBA00022603"/>
    </source>
</evidence>
<dbReference type="AlphaFoldDB" id="A0A3P3YAV3"/>
<dbReference type="InterPro" id="IPR003616">
    <property type="entry name" value="Post-SET_dom"/>
</dbReference>
<name>A0A3P3YAV3_PLABS</name>
<reference evidence="6 7" key="1">
    <citation type="submission" date="2018-03" db="EMBL/GenBank/DDBJ databases">
        <authorList>
            <person name="Fogelqvist J."/>
        </authorList>
    </citation>
    <scope>NUCLEOTIDE SEQUENCE [LARGE SCALE GENOMIC DNA]</scope>
</reference>
<evidence type="ECO:0000313" key="7">
    <source>
        <dbReference type="Proteomes" id="UP000290189"/>
    </source>
</evidence>
<gene>
    <name evidence="6" type="ORF">PLBR_LOCUS4486</name>
</gene>
<evidence type="ECO:0008006" key="8">
    <source>
        <dbReference type="Google" id="ProtNLM"/>
    </source>
</evidence>
<evidence type="ECO:0000256" key="3">
    <source>
        <dbReference type="ARBA" id="ARBA00022691"/>
    </source>
</evidence>
<protein>
    <recommendedName>
        <fullName evidence="8">Post-SET domain-containing protein</fullName>
    </recommendedName>
</protein>
<keyword evidence="3" id="KW-0949">S-adenosyl-L-methionine</keyword>
<dbReference type="SMART" id="SM00317">
    <property type="entry name" value="SET"/>
    <property type="match status" value="1"/>
</dbReference>
<evidence type="ECO:0000256" key="2">
    <source>
        <dbReference type="ARBA" id="ARBA00022679"/>
    </source>
</evidence>
<evidence type="ECO:0000259" key="5">
    <source>
        <dbReference type="PROSITE" id="PS50868"/>
    </source>
</evidence>
<evidence type="ECO:0000259" key="4">
    <source>
        <dbReference type="PROSITE" id="PS50280"/>
    </source>
</evidence>
<dbReference type="PANTHER" id="PTHR12350:SF19">
    <property type="entry name" value="SET DOMAIN-CONTAINING PROTEIN"/>
    <property type="match status" value="1"/>
</dbReference>
<dbReference type="SUPFAM" id="SSF82199">
    <property type="entry name" value="SET domain"/>
    <property type="match status" value="1"/>
</dbReference>
<proteinExistence type="predicted"/>